<evidence type="ECO:0000313" key="3">
    <source>
        <dbReference type="Proteomes" id="UP001596292"/>
    </source>
</evidence>
<organism evidence="2 3">
    <name type="scientific">Methylobacterium komagatae</name>
    <dbReference type="NCBI Taxonomy" id="374425"/>
    <lineage>
        <taxon>Bacteria</taxon>
        <taxon>Pseudomonadati</taxon>
        <taxon>Pseudomonadota</taxon>
        <taxon>Alphaproteobacteria</taxon>
        <taxon>Hyphomicrobiales</taxon>
        <taxon>Methylobacteriaceae</taxon>
        <taxon>Methylobacterium</taxon>
    </lineage>
</organism>
<comment type="caution">
    <text evidence="2">The sequence shown here is derived from an EMBL/GenBank/DDBJ whole genome shotgun (WGS) entry which is preliminary data.</text>
</comment>
<dbReference type="EMBL" id="JBHSWN010000001">
    <property type="protein sequence ID" value="MFC6788448.1"/>
    <property type="molecule type" value="Genomic_DNA"/>
</dbReference>
<gene>
    <name evidence="2" type="ORF">ACFQE0_01660</name>
</gene>
<dbReference type="Pfam" id="PF21834">
    <property type="entry name" value="DUF6894"/>
    <property type="match status" value="1"/>
</dbReference>
<evidence type="ECO:0000313" key="2">
    <source>
        <dbReference type="EMBL" id="MFC6788448.1"/>
    </source>
</evidence>
<proteinExistence type="predicted"/>
<protein>
    <submittedName>
        <fullName evidence="2">DUF6894 family protein</fullName>
    </submittedName>
</protein>
<feature type="domain" description="DUF6894" evidence="1">
    <location>
        <begin position="3"/>
        <end position="75"/>
    </location>
</feature>
<reference evidence="3" key="1">
    <citation type="journal article" date="2019" name="Int. J. Syst. Evol. Microbiol.">
        <title>The Global Catalogue of Microorganisms (GCM) 10K type strain sequencing project: providing services to taxonomists for standard genome sequencing and annotation.</title>
        <authorList>
            <consortium name="The Broad Institute Genomics Platform"/>
            <consortium name="The Broad Institute Genome Sequencing Center for Infectious Disease"/>
            <person name="Wu L."/>
            <person name="Ma J."/>
        </authorList>
    </citation>
    <scope>NUCLEOTIDE SEQUENCE [LARGE SCALE GENOMIC DNA]</scope>
    <source>
        <strain evidence="3">CCUG 48316</strain>
    </source>
</reference>
<dbReference type="Proteomes" id="UP001596292">
    <property type="component" value="Unassembled WGS sequence"/>
</dbReference>
<dbReference type="RefSeq" id="WP_378966491.1">
    <property type="nucleotide sequence ID" value="NZ_JBHSWN010000001.1"/>
</dbReference>
<accession>A0ABW2BDJ0</accession>
<evidence type="ECO:0000259" key="1">
    <source>
        <dbReference type="Pfam" id="PF21834"/>
    </source>
</evidence>
<dbReference type="InterPro" id="IPR054189">
    <property type="entry name" value="DUF6894"/>
</dbReference>
<name>A0ABW2BDJ0_9HYPH</name>
<keyword evidence="3" id="KW-1185">Reference proteome</keyword>
<sequence length="86" mass="9671">MPRYFFDVHNGNRHHGFERDDEGTICPDFEAARVQAMATLPEIGRWEIPRDGDKQAFTVLVRNETGSIVYTATLTFAGLRLNGDAS</sequence>